<comment type="similarity">
    <text evidence="2">In the central section; belongs to the CRISPR-associated helicase Cas3 family.</text>
</comment>
<dbReference type="STRING" id="644966.Tmar_1562"/>
<dbReference type="OrthoDB" id="9810236at2"/>
<evidence type="ECO:0000256" key="9">
    <source>
        <dbReference type="SAM" id="MobiDB-lite"/>
    </source>
</evidence>
<feature type="region of interest" description="Disordered" evidence="9">
    <location>
        <begin position="311"/>
        <end position="377"/>
    </location>
</feature>
<keyword evidence="8" id="KW-0051">Antiviral defense</keyword>
<dbReference type="GO" id="GO:0046872">
    <property type="term" value="F:metal ion binding"/>
    <property type="evidence" value="ECO:0007669"/>
    <property type="project" value="UniProtKB-KW"/>
</dbReference>
<dbReference type="AlphaFoldDB" id="E6SGT7"/>
<dbReference type="Proteomes" id="UP000008915">
    <property type="component" value="Chromosome"/>
</dbReference>
<keyword evidence="3" id="KW-0479">Metal-binding</keyword>
<evidence type="ECO:0000259" key="11">
    <source>
        <dbReference type="PROSITE" id="PS51643"/>
    </source>
</evidence>
<dbReference type="InterPro" id="IPR038257">
    <property type="entry name" value="CRISPR-assoc_Cas3_HD_sf"/>
</dbReference>
<evidence type="ECO:0000256" key="3">
    <source>
        <dbReference type="ARBA" id="ARBA00022723"/>
    </source>
</evidence>
<keyword evidence="4" id="KW-0547">Nucleotide-binding</keyword>
<dbReference type="Gene3D" id="3.40.50.300">
    <property type="entry name" value="P-loop containing nucleotide triphosphate hydrolases"/>
    <property type="match status" value="2"/>
</dbReference>
<evidence type="ECO:0000256" key="8">
    <source>
        <dbReference type="ARBA" id="ARBA00023118"/>
    </source>
</evidence>
<reference evidence="13" key="2">
    <citation type="journal article" date="2010" name="Stand. Genomic Sci.">
        <title>Complete genome sequence of Thermaerobacter marianensis type strain (7p75aT).</title>
        <authorList>
            <person name="Han C."/>
            <person name="Gu W."/>
            <person name="Zhang X."/>
            <person name="Lapidus A."/>
            <person name="Nolan M."/>
            <person name="Copeland A."/>
            <person name="Lucas S."/>
            <person name="Glavina Del Rio T."/>
            <person name="Tice H."/>
            <person name="Cheng J."/>
            <person name="Tapia R."/>
            <person name="Goodwin L."/>
            <person name="Pitluck S."/>
            <person name="Pagani I."/>
            <person name="Ivanova N."/>
            <person name="Mavromatis K."/>
            <person name="Mikhailova N."/>
            <person name="Pati A."/>
            <person name="Chen A."/>
            <person name="Palaniappan K."/>
            <person name="Land M."/>
            <person name="Hauser L."/>
            <person name="Chang Y."/>
            <person name="Jeffries C."/>
            <person name="Schneider S."/>
            <person name="Rohde M."/>
            <person name="Goker M."/>
            <person name="Pukall R."/>
            <person name="Woyke T."/>
            <person name="Bristow J."/>
            <person name="Eisen J."/>
            <person name="Markowitz V."/>
            <person name="Hugenholtz P."/>
            <person name="Kyrpides N."/>
            <person name="Klenk H."/>
            <person name="Detter J."/>
        </authorList>
    </citation>
    <scope>NUCLEOTIDE SEQUENCE [LARGE SCALE GENOMIC DNA]</scope>
    <source>
        <strain evidence="13">ATCC 700841 / DSM 12885 / JCM 10246 / 7p75a</strain>
    </source>
</reference>
<accession>E6SGT7</accession>
<organism evidence="12 13">
    <name type="scientific">Thermaerobacter marianensis (strain ATCC 700841 / DSM 12885 / JCM 10246 / 7p75a)</name>
    <dbReference type="NCBI Taxonomy" id="644966"/>
    <lineage>
        <taxon>Bacteria</taxon>
        <taxon>Bacillati</taxon>
        <taxon>Bacillota</taxon>
        <taxon>Clostridia</taxon>
        <taxon>Eubacteriales</taxon>
        <taxon>Clostridiales Family XVII. Incertae Sedis</taxon>
        <taxon>Thermaerobacter</taxon>
    </lineage>
</organism>
<dbReference type="Pfam" id="PF22590">
    <property type="entry name" value="Cas3-like_C_2"/>
    <property type="match status" value="1"/>
</dbReference>
<comment type="similarity">
    <text evidence="1">In the N-terminal section; belongs to the CRISPR-associated nuclease Cas3-HD family.</text>
</comment>
<dbReference type="PROSITE" id="PS51192">
    <property type="entry name" value="HELICASE_ATP_BIND_1"/>
    <property type="match status" value="1"/>
</dbReference>
<dbReference type="PROSITE" id="PS51643">
    <property type="entry name" value="HD_CAS3"/>
    <property type="match status" value="1"/>
</dbReference>
<feature type="compositionally biased region" description="Pro residues" evidence="9">
    <location>
        <begin position="139"/>
        <end position="153"/>
    </location>
</feature>
<dbReference type="Pfam" id="PF04851">
    <property type="entry name" value="ResIII"/>
    <property type="match status" value="1"/>
</dbReference>
<evidence type="ECO:0000313" key="12">
    <source>
        <dbReference type="EMBL" id="ADU51671.1"/>
    </source>
</evidence>
<dbReference type="GO" id="GO:0005524">
    <property type="term" value="F:ATP binding"/>
    <property type="evidence" value="ECO:0007669"/>
    <property type="project" value="UniProtKB-KW"/>
</dbReference>
<dbReference type="CDD" id="cd09641">
    <property type="entry name" value="Cas3''_I"/>
    <property type="match status" value="1"/>
</dbReference>
<gene>
    <name evidence="12" type="ordered locus">Tmar_1562</name>
</gene>
<dbReference type="InterPro" id="IPR027417">
    <property type="entry name" value="P-loop_NTPase"/>
</dbReference>
<dbReference type="EMBL" id="CP002344">
    <property type="protein sequence ID" value="ADU51671.1"/>
    <property type="molecule type" value="Genomic_DNA"/>
</dbReference>
<evidence type="ECO:0000259" key="10">
    <source>
        <dbReference type="PROSITE" id="PS51192"/>
    </source>
</evidence>
<dbReference type="SMART" id="SM00487">
    <property type="entry name" value="DEXDc"/>
    <property type="match status" value="1"/>
</dbReference>
<evidence type="ECO:0000256" key="2">
    <source>
        <dbReference type="ARBA" id="ARBA00009046"/>
    </source>
</evidence>
<dbReference type="KEGG" id="tmr:Tmar_1562"/>
<dbReference type="eggNOG" id="COG1203">
    <property type="taxonomic scope" value="Bacteria"/>
</dbReference>
<dbReference type="GO" id="GO:0004386">
    <property type="term" value="F:helicase activity"/>
    <property type="evidence" value="ECO:0007669"/>
    <property type="project" value="UniProtKB-KW"/>
</dbReference>
<keyword evidence="5" id="KW-0378">Hydrolase</keyword>
<feature type="domain" description="HD Cas3-type" evidence="11">
    <location>
        <begin position="24"/>
        <end position="276"/>
    </location>
</feature>
<sequence length="1037" mass="112060">MGDPWTGGGRGWIPLEQCVARPPEGGRRYPLIDHLLEVARRAGDPRGTPEEQLLYLAGLLHDAGKARRTWQERLLAPGRQGPVGPHAFVGAALFAGLAFQWLRRRGPGRPSLRSLAGRPFPSLLPAGLRAGVPASGPEPISPAPPASPVPGRPEPVLSERQVLVVSRDIADHHGTLGDLETEPPWFGYWTPAILAEMDVNGLLRLVRSTDLAVAGGLWPADAADWGRWVDAARSAWGRAVVRLQGRLEAGQADPARIDAGELLRSTTARLIQADRFAVAGLQPEALTPAQAEAAIGRMERSLGAQVPVDEHRAEDGGGIGAGPADCGSGGANGEAMREGRADSRTGSQAVTATQPPGTGVAEAGVSSAGSHAGRHPFDVSGERQRLQAEVLRRYRSVPDAPVYTLVLPTGSGKTLTAMRVALEACLRNGRQRIVYVGPYLTVVEQAAAQFEQHTGLAVLQHHHLATPEAAPRRTAGGRPGVHQGAGESDREAATGPSATPATGAPSPADPLPSEEDRAFLVMESWQAPVVAVTFNQFFRALFPVRAQHALRIPALGRAFVILDEPQIIDPTSWALLTEMMVAACQWWDMQVLVMTATMPPWPPRRVRPHNLSVPVRLPSRYVLEVVDHRTAGERDGPERPGWDAEALAARLVDDALAGYRVAAILNTIADAQVVYDAVQQRLATLRGLSGADREFEPGVVRDGNPPEASDEAGRGRWDRAGRTVRAGPSEPARWDRGEAGSDSVLLVHGLMTPAHKAIQIRKLRQWLDPALGGSTGRPAAGAAPIAVATQALEAGVDLDFDRLYRARPVLPSVVQAAGRANRHGRRSAARVIVFDYVRPDGKDSRPWIYRDAIARDETDRFLTPGGTWTERELDRAVEDFYRRWWERKPGHDAAGPLAAAAAGAWSAVAGLMPFDEGPPRIPVFVPIDELLLEEDRAALAVWQAATLEDLYRLYLRPGWLAGRSQGERRRFLGLLERYVVPVPFELARQVAESHPGRRILRLVDLDAYDRTCGFGPWRQAATTRAGDGEVTALVDIW</sequence>
<feature type="compositionally biased region" description="Polar residues" evidence="9">
    <location>
        <begin position="344"/>
        <end position="356"/>
    </location>
</feature>
<evidence type="ECO:0000256" key="1">
    <source>
        <dbReference type="ARBA" id="ARBA00006847"/>
    </source>
</evidence>
<dbReference type="InterPro" id="IPR054712">
    <property type="entry name" value="Cas3-like_dom"/>
</dbReference>
<keyword evidence="13" id="KW-1185">Reference proteome</keyword>
<protein>
    <submittedName>
        <fullName evidence="12">Metal dependent phosphohydrolase</fullName>
    </submittedName>
</protein>
<dbReference type="SUPFAM" id="SSF52540">
    <property type="entry name" value="P-loop containing nucleoside triphosphate hydrolases"/>
    <property type="match status" value="1"/>
</dbReference>
<feature type="compositionally biased region" description="Basic and acidic residues" evidence="9">
    <location>
        <begin position="711"/>
        <end position="721"/>
    </location>
</feature>
<feature type="compositionally biased region" description="Gly residues" evidence="9">
    <location>
        <begin position="316"/>
        <end position="332"/>
    </location>
</feature>
<evidence type="ECO:0000256" key="5">
    <source>
        <dbReference type="ARBA" id="ARBA00022801"/>
    </source>
</evidence>
<feature type="region of interest" description="Disordered" evidence="9">
    <location>
        <begin position="127"/>
        <end position="154"/>
    </location>
</feature>
<dbReference type="HOGENOM" id="CLU_010123_1_0_9"/>
<name>E6SGT7_THEM7</name>
<evidence type="ECO:0000256" key="6">
    <source>
        <dbReference type="ARBA" id="ARBA00022806"/>
    </source>
</evidence>
<feature type="compositionally biased region" description="Low complexity" evidence="9">
    <location>
        <begin position="493"/>
        <end position="506"/>
    </location>
</feature>
<dbReference type="Gene3D" id="1.10.3210.30">
    <property type="match status" value="1"/>
</dbReference>
<evidence type="ECO:0000313" key="13">
    <source>
        <dbReference type="Proteomes" id="UP000008915"/>
    </source>
</evidence>
<dbReference type="SUPFAM" id="SSF109604">
    <property type="entry name" value="HD-domain/PDEase-like"/>
    <property type="match status" value="1"/>
</dbReference>
<dbReference type="InterPro" id="IPR006935">
    <property type="entry name" value="Helicase/UvrB_N"/>
</dbReference>
<keyword evidence="7" id="KW-0067">ATP-binding</keyword>
<proteinExistence type="inferred from homology"/>
<dbReference type="RefSeq" id="WP_013495974.1">
    <property type="nucleotide sequence ID" value="NC_014831.1"/>
</dbReference>
<dbReference type="InterPro" id="IPR006483">
    <property type="entry name" value="CRISPR-assoc_Cas3_HD"/>
</dbReference>
<dbReference type="GO" id="GO:0051607">
    <property type="term" value="P:defense response to virus"/>
    <property type="evidence" value="ECO:0007669"/>
    <property type="project" value="UniProtKB-KW"/>
</dbReference>
<dbReference type="InterPro" id="IPR014001">
    <property type="entry name" value="Helicase_ATP-bd"/>
</dbReference>
<evidence type="ECO:0000256" key="7">
    <source>
        <dbReference type="ARBA" id="ARBA00022840"/>
    </source>
</evidence>
<feature type="domain" description="Helicase ATP-binding" evidence="10">
    <location>
        <begin position="394"/>
        <end position="616"/>
    </location>
</feature>
<dbReference type="GO" id="GO:0016787">
    <property type="term" value="F:hydrolase activity"/>
    <property type="evidence" value="ECO:0007669"/>
    <property type="project" value="UniProtKB-KW"/>
</dbReference>
<reference evidence="12 13" key="1">
    <citation type="journal article" date="2010" name="Stand. Genomic Sci.">
        <title>Complete genome sequence of Thermaerobacter marianensis type strain (7p75a).</title>
        <authorList>
            <person name="Han C."/>
            <person name="Gu W."/>
            <person name="Zhang X."/>
            <person name="Lapidus A."/>
            <person name="Nolan M."/>
            <person name="Copeland A."/>
            <person name="Lucas S."/>
            <person name="Del Rio T.G."/>
            <person name="Tice H."/>
            <person name="Cheng J.F."/>
            <person name="Tapia R."/>
            <person name="Goodwin L."/>
            <person name="Pitluck S."/>
            <person name="Pagani I."/>
            <person name="Ivanova N."/>
            <person name="Mavromatis K."/>
            <person name="Mikhailova N."/>
            <person name="Pati A."/>
            <person name="Chen A."/>
            <person name="Palaniappan K."/>
            <person name="Land M."/>
            <person name="Hauser L."/>
            <person name="Chang Y.J."/>
            <person name="Jeffries C.D."/>
            <person name="Schneider S."/>
            <person name="Rohde M."/>
            <person name="Goker M."/>
            <person name="Pukall R."/>
            <person name="Woyke T."/>
            <person name="Bristow J."/>
            <person name="Eisen J.A."/>
            <person name="Markowitz V."/>
            <person name="Hugenholtz P."/>
            <person name="Kyrpides N.C."/>
            <person name="Klenk H.P."/>
            <person name="Detter J.C."/>
        </authorList>
    </citation>
    <scope>NUCLEOTIDE SEQUENCE [LARGE SCALE GENOMIC DNA]</scope>
    <source>
        <strain evidence="13">ATCC 700841 / DSM 12885 / JCM 10246 / 7p75a</strain>
    </source>
</reference>
<feature type="region of interest" description="Disordered" evidence="9">
    <location>
        <begin position="466"/>
        <end position="513"/>
    </location>
</feature>
<evidence type="ECO:0000256" key="4">
    <source>
        <dbReference type="ARBA" id="ARBA00022741"/>
    </source>
</evidence>
<keyword evidence="6" id="KW-0347">Helicase</keyword>
<feature type="region of interest" description="Disordered" evidence="9">
    <location>
        <begin position="696"/>
        <end position="737"/>
    </location>
</feature>
<dbReference type="GO" id="GO:0003677">
    <property type="term" value="F:DNA binding"/>
    <property type="evidence" value="ECO:0007669"/>
    <property type="project" value="InterPro"/>
</dbReference>